<dbReference type="InterPro" id="IPR005097">
    <property type="entry name" value="Sacchrp_dh_NADP-bd"/>
</dbReference>
<dbReference type="InterPro" id="IPR051276">
    <property type="entry name" value="Saccharopine_DH-like_oxidrdct"/>
</dbReference>
<comment type="caution">
    <text evidence="3">The sequence shown here is derived from an EMBL/GenBank/DDBJ whole genome shotgun (WGS) entry which is preliminary data.</text>
</comment>
<dbReference type="EMBL" id="ACZI02000002">
    <property type="protein sequence ID" value="EFV13174.2"/>
    <property type="molecule type" value="Genomic_DNA"/>
</dbReference>
<accession>E5XR81</accession>
<dbReference type="FunFam" id="3.40.50.720:FF:000413">
    <property type="entry name" value="Trans-acting enoyl reductase"/>
    <property type="match status" value="1"/>
</dbReference>
<dbReference type="HOGENOM" id="CLU_031002_0_2_11"/>
<dbReference type="OrthoDB" id="4369409at2"/>
<comment type="similarity">
    <text evidence="1">Belongs to the saccharopine dehydrogenase family. Enoyl reductase subfamily.</text>
</comment>
<reference evidence="3 4" key="1">
    <citation type="journal article" date="2011" name="Stand. Genomic Sci.">
        <title>High quality draft genome sequence of Segniliparus rugosus CDC 945(T)= (ATCC BAA-974(T)).</title>
        <authorList>
            <person name="Earl A.M."/>
            <person name="Desjardins C.A."/>
            <person name="Fitzgerald M.G."/>
            <person name="Arachchi H.M."/>
            <person name="Zeng Q."/>
            <person name="Mehta T."/>
            <person name="Griggs A."/>
            <person name="Birren B.W."/>
            <person name="Toney N.C."/>
            <person name="Carr J."/>
            <person name="Posey J."/>
            <person name="Butler W.R."/>
        </authorList>
    </citation>
    <scope>NUCLEOTIDE SEQUENCE [LARGE SCALE GENOMIC DNA]</scope>
    <source>
        <strain evidence="4">ATCC BAA-974 / DSM 45345 / CCUG 50838 / CIP 108380 / JCM 13579 / CDC 945</strain>
    </source>
</reference>
<dbReference type="Pfam" id="PF03435">
    <property type="entry name" value="Sacchrp_dh_NADP"/>
    <property type="match status" value="1"/>
</dbReference>
<evidence type="ECO:0000313" key="3">
    <source>
        <dbReference type="EMBL" id="EFV13174.2"/>
    </source>
</evidence>
<protein>
    <recommendedName>
        <fullName evidence="2">Saccharopine dehydrogenase NADP binding domain-containing protein</fullName>
    </recommendedName>
</protein>
<keyword evidence="4" id="KW-1185">Reference proteome</keyword>
<dbReference type="GO" id="GO:0009247">
    <property type="term" value="P:glycolipid biosynthetic process"/>
    <property type="evidence" value="ECO:0007669"/>
    <property type="project" value="TreeGrafter"/>
</dbReference>
<dbReference type="eggNOG" id="COG3268">
    <property type="taxonomic scope" value="Bacteria"/>
</dbReference>
<dbReference type="SUPFAM" id="SSF51735">
    <property type="entry name" value="NAD(P)-binding Rossmann-fold domains"/>
    <property type="match status" value="1"/>
</dbReference>
<dbReference type="STRING" id="679197.HMPREF9336_02003"/>
<dbReference type="AlphaFoldDB" id="E5XR81"/>
<dbReference type="PANTHER" id="PTHR12286">
    <property type="entry name" value="SACCHAROPINE DEHYDROGENASE-LIKE OXIDOREDUCTASE"/>
    <property type="match status" value="1"/>
</dbReference>
<proteinExistence type="inferred from homology"/>
<dbReference type="Proteomes" id="UP000004816">
    <property type="component" value="Unassembled WGS sequence"/>
</dbReference>
<dbReference type="InterPro" id="IPR036291">
    <property type="entry name" value="NAD(P)-bd_dom_sf"/>
</dbReference>
<dbReference type="Gene3D" id="3.40.50.720">
    <property type="entry name" value="NAD(P)-binding Rossmann-like Domain"/>
    <property type="match status" value="1"/>
</dbReference>
<sequence>MAKSTSRSLDIVLYGATGFAGALTAEHLAKNAPPGVRIGLAGRNRAKLESVRANLGSAASEWPIIIADADAPSTLDALAQRTQVVITTVGPYTKYGLPLVGACANVGTDYVDLTGEVLFALDSINKYHEQAVGSGARIVHACGFDSVPSDLSVYLLHRRAQQDEAGELEDTTLVVRAAVGGISGGTAASGLEIIDAARKDPAARRATLDPYTLSPDRAKEPEFGSQSDLAVARGADIDPSVRGWKAPFFMGVFNSRIVRRSNAILDWAYGSRFRYRETMNAGPPLLSIPVSLAIAGGLGFGAVLAAVGLSIPPVRWLIERLSPKSGTGPGEWLRKRGFYTIDTYTRTSNGARYVLTWSQKGDPGYAATAVMLGESALTLALDRDRLPHRAGVLTPATAMGDALADRLRAAGLQIDIRKLG</sequence>
<name>E5XR81_SEGRC</name>
<evidence type="ECO:0000259" key="2">
    <source>
        <dbReference type="Pfam" id="PF03435"/>
    </source>
</evidence>
<evidence type="ECO:0000256" key="1">
    <source>
        <dbReference type="ARBA" id="ARBA00010591"/>
    </source>
</evidence>
<dbReference type="GO" id="GO:0005886">
    <property type="term" value="C:plasma membrane"/>
    <property type="evidence" value="ECO:0007669"/>
    <property type="project" value="TreeGrafter"/>
</dbReference>
<feature type="domain" description="Saccharopine dehydrogenase NADP binding" evidence="2">
    <location>
        <begin position="11"/>
        <end position="134"/>
    </location>
</feature>
<dbReference type="RefSeq" id="WP_021030186.1">
    <property type="nucleotide sequence ID" value="NZ_KI391953.1"/>
</dbReference>
<organism evidence="3 4">
    <name type="scientific">Segniliparus rugosus (strain ATCC BAA-974 / DSM 45345 / CCUG 50838 / CIP 108380 / JCM 13579 / CDC 945)</name>
    <dbReference type="NCBI Taxonomy" id="679197"/>
    <lineage>
        <taxon>Bacteria</taxon>
        <taxon>Bacillati</taxon>
        <taxon>Actinomycetota</taxon>
        <taxon>Actinomycetes</taxon>
        <taxon>Mycobacteriales</taxon>
        <taxon>Segniliparaceae</taxon>
        <taxon>Segniliparus</taxon>
    </lineage>
</organism>
<gene>
    <name evidence="3" type="ORF">HMPREF9336_02003</name>
</gene>
<dbReference type="PANTHER" id="PTHR12286:SF5">
    <property type="entry name" value="SACCHAROPINE DEHYDROGENASE-LIKE OXIDOREDUCTASE"/>
    <property type="match status" value="1"/>
</dbReference>
<evidence type="ECO:0000313" key="4">
    <source>
        <dbReference type="Proteomes" id="UP000004816"/>
    </source>
</evidence>